<dbReference type="GO" id="GO:0015408">
    <property type="term" value="F:ABC-type ferric iron transporter activity"/>
    <property type="evidence" value="ECO:0007669"/>
    <property type="project" value="InterPro"/>
</dbReference>
<reference evidence="10 11" key="2">
    <citation type="submission" date="2011-10" db="EMBL/GenBank/DDBJ databases">
        <title>The Genome Sequence of Simonsiella muelleri ATCC 29453.</title>
        <authorList>
            <consortium name="The Broad Institute Genome Sequencing Platform"/>
            <consortium name="The Broad Institute Genome Sequencing Center for Infectious Disease"/>
            <person name="Earl A."/>
            <person name="Ward D."/>
            <person name="Feldgarden M."/>
            <person name="Gevers D."/>
            <person name="Izard J."/>
            <person name="Baranova O.V."/>
            <person name="Blanton J.M."/>
            <person name="Tanner A.C."/>
            <person name="Dewhirst F."/>
            <person name="Young S.K."/>
            <person name="Zeng Q."/>
            <person name="Gargeya S."/>
            <person name="Fitzgerald M."/>
            <person name="Haas B."/>
            <person name="Abouelleil A."/>
            <person name="Alvarado L."/>
            <person name="Arachchi H.M."/>
            <person name="Berlin A."/>
            <person name="Brown A."/>
            <person name="Chapman S.B."/>
            <person name="Chen Z."/>
            <person name="Dunbar C."/>
            <person name="Freedman E."/>
            <person name="Gearin G."/>
            <person name="Goldberg J."/>
            <person name="Griggs A."/>
            <person name="Gujja S."/>
            <person name="Heiman D."/>
            <person name="Howarth C."/>
            <person name="Larson L."/>
            <person name="Lui A."/>
            <person name="MacDonald P.J.P."/>
            <person name="Montmayeur A."/>
            <person name="Murphy C."/>
            <person name="Neiman D."/>
            <person name="Pearson M."/>
            <person name="Priest M."/>
            <person name="Roberts A."/>
            <person name="Saif S."/>
            <person name="Shea T."/>
            <person name="Shenoy N."/>
            <person name="Sisk P."/>
            <person name="Stolte C."/>
            <person name="Sykes S."/>
            <person name="Wortman J."/>
            <person name="Nusbaum C."/>
            <person name="Birren B."/>
        </authorList>
    </citation>
    <scope>NUCLEOTIDE SEQUENCE [LARGE SCALE GENOMIC DNA]</scope>
    <source>
        <strain evidence="10 11">ATCC 29453</strain>
    </source>
</reference>
<dbReference type="GO" id="GO:0015697">
    <property type="term" value="P:quaternary ammonium group transport"/>
    <property type="evidence" value="ECO:0007669"/>
    <property type="project" value="UniProtKB-ARBA"/>
</dbReference>
<evidence type="ECO:0000313" key="10">
    <source>
        <dbReference type="EMBL" id="EFG32110.1"/>
    </source>
</evidence>
<dbReference type="Gene3D" id="3.40.50.300">
    <property type="entry name" value="P-loop containing nucleotide triphosphate hydrolases"/>
    <property type="match status" value="1"/>
</dbReference>
<evidence type="ECO:0000259" key="9">
    <source>
        <dbReference type="PROSITE" id="PS50893"/>
    </source>
</evidence>
<dbReference type="OrthoDB" id="5298774at2"/>
<keyword evidence="3" id="KW-0410">Iron transport</keyword>
<dbReference type="InterPro" id="IPR003439">
    <property type="entry name" value="ABC_transporter-like_ATP-bd"/>
</dbReference>
<dbReference type="InterPro" id="IPR017871">
    <property type="entry name" value="ABC_transporter-like_CS"/>
</dbReference>
<keyword evidence="8" id="KW-0472">Membrane</keyword>
<keyword evidence="6" id="KW-0408">Iron</keyword>
<accession>V9HMN6</accession>
<dbReference type="InterPro" id="IPR027417">
    <property type="entry name" value="P-loop_NTPase"/>
</dbReference>
<name>V9HMN6_9NEIS</name>
<dbReference type="PROSITE" id="PS00211">
    <property type="entry name" value="ABC_TRANSPORTER_1"/>
    <property type="match status" value="1"/>
</dbReference>
<proteinExistence type="predicted"/>
<feature type="domain" description="ABC transporter" evidence="9">
    <location>
        <begin position="2"/>
        <end position="232"/>
    </location>
</feature>
<dbReference type="SMART" id="SM00382">
    <property type="entry name" value="AAA"/>
    <property type="match status" value="1"/>
</dbReference>
<evidence type="ECO:0000256" key="6">
    <source>
        <dbReference type="ARBA" id="ARBA00023004"/>
    </source>
</evidence>
<dbReference type="InterPro" id="IPR003593">
    <property type="entry name" value="AAA+_ATPase"/>
</dbReference>
<dbReference type="STRING" id="641147.HMPREF9021_00517"/>
<dbReference type="CDD" id="cd03259">
    <property type="entry name" value="ABC_Carb_Solutes_like"/>
    <property type="match status" value="1"/>
</dbReference>
<dbReference type="FunFam" id="3.40.50.300:FF:000425">
    <property type="entry name" value="Probable ABC transporter, ATP-binding subunit"/>
    <property type="match status" value="1"/>
</dbReference>
<dbReference type="PANTHER" id="PTHR42781:SF4">
    <property type="entry name" value="SPERMIDINE_PUTRESCINE IMPORT ATP-BINDING PROTEIN POTA"/>
    <property type="match status" value="1"/>
</dbReference>
<dbReference type="HOGENOM" id="CLU_000604_1_1_4"/>
<dbReference type="GO" id="GO:0016020">
    <property type="term" value="C:membrane"/>
    <property type="evidence" value="ECO:0007669"/>
    <property type="project" value="InterPro"/>
</dbReference>
<dbReference type="SUPFAM" id="SSF52540">
    <property type="entry name" value="P-loop containing nucleoside triphosphate hydrolases"/>
    <property type="match status" value="1"/>
</dbReference>
<evidence type="ECO:0000256" key="3">
    <source>
        <dbReference type="ARBA" id="ARBA00022496"/>
    </source>
</evidence>
<keyword evidence="7" id="KW-0406">Ion transport</keyword>
<comment type="caution">
    <text evidence="10">The sequence shown here is derived from an EMBL/GenBank/DDBJ whole genome shotgun (WGS) entry which is preliminary data.</text>
</comment>
<keyword evidence="1" id="KW-0813">Transport</keyword>
<reference evidence="10 11" key="1">
    <citation type="submission" date="2010-03" db="EMBL/GenBank/DDBJ databases">
        <authorList>
            <consortium name="The Broad Institute Genome Sequencing Platform"/>
            <person name="Ward D."/>
            <person name="Earl A."/>
            <person name="Feldgarden M."/>
            <person name="Gevers D."/>
            <person name="Young S."/>
            <person name="Zeng Q."/>
            <person name="Koehrsen M."/>
            <person name="Alvarado L."/>
            <person name="Berlin A.M."/>
            <person name="Borenstein D."/>
            <person name="Chapman S.B."/>
            <person name="Chen Z."/>
            <person name="Engels R."/>
            <person name="Freedman E."/>
            <person name="Gellesch M."/>
            <person name="Goldberg J."/>
            <person name="Griggs A."/>
            <person name="Gujja S."/>
            <person name="Heilman E.R."/>
            <person name="Heiman D.I."/>
            <person name="Hepburn T.A."/>
            <person name="Howarth C."/>
            <person name="Jen D."/>
            <person name="Larson L."/>
            <person name="Mehta T."/>
            <person name="Park D."/>
            <person name="Pearson M."/>
            <person name="Richards J."/>
            <person name="Roberts A."/>
            <person name="Saif S."/>
            <person name="Shea T.D."/>
            <person name="Shenoy N."/>
            <person name="Sisk P."/>
            <person name="Stolte C."/>
            <person name="Sykes S.N."/>
            <person name="Walk T."/>
            <person name="White J."/>
            <person name="Yandava C."/>
            <person name="Izard J."/>
            <person name="Baranova O.V."/>
            <person name="Blanton J.M."/>
            <person name="Tanner A.C."/>
            <person name="Dewhirst F."/>
            <person name="Haas B."/>
            <person name="Nusbaum C."/>
            <person name="Birren B."/>
        </authorList>
    </citation>
    <scope>NUCLEOTIDE SEQUENCE [LARGE SCALE GENOMIC DNA]</scope>
    <source>
        <strain evidence="10 11">ATCC 29453</strain>
    </source>
</reference>
<dbReference type="RefSeq" id="WP_002642728.1">
    <property type="nucleotide sequence ID" value="NZ_CP019448.1"/>
</dbReference>
<dbReference type="InterPro" id="IPR050093">
    <property type="entry name" value="ABC_SmlMolc_Importer"/>
</dbReference>
<dbReference type="PROSITE" id="PS50893">
    <property type="entry name" value="ABC_TRANSPORTER_2"/>
    <property type="match status" value="1"/>
</dbReference>
<evidence type="ECO:0000256" key="4">
    <source>
        <dbReference type="ARBA" id="ARBA00022741"/>
    </source>
</evidence>
<protein>
    <recommendedName>
        <fullName evidence="9">ABC transporter domain-containing protein</fullName>
    </recommendedName>
</protein>
<evidence type="ECO:0000256" key="8">
    <source>
        <dbReference type="ARBA" id="ARBA00023136"/>
    </source>
</evidence>
<dbReference type="Proteomes" id="UP000017813">
    <property type="component" value="Unassembled WGS sequence"/>
</dbReference>
<dbReference type="GO" id="GO:0005524">
    <property type="term" value="F:ATP binding"/>
    <property type="evidence" value="ECO:0007669"/>
    <property type="project" value="UniProtKB-KW"/>
</dbReference>
<evidence type="ECO:0000256" key="2">
    <source>
        <dbReference type="ARBA" id="ARBA00022475"/>
    </source>
</evidence>
<evidence type="ECO:0000313" key="11">
    <source>
        <dbReference type="Proteomes" id="UP000017813"/>
    </source>
</evidence>
<dbReference type="InterPro" id="IPR015853">
    <property type="entry name" value="ABC_transpr_FbpC"/>
</dbReference>
<dbReference type="AlphaFoldDB" id="V9HMN6"/>
<gene>
    <name evidence="10" type="ORF">HMPREF9021_00517</name>
</gene>
<dbReference type="GO" id="GO:0016887">
    <property type="term" value="F:ATP hydrolysis activity"/>
    <property type="evidence" value="ECO:0007669"/>
    <property type="project" value="InterPro"/>
</dbReference>
<keyword evidence="5" id="KW-0067">ATP-binding</keyword>
<sequence>MFTFQNITKKFGTRTVANQINLSVANGEILTILGASGSGKSTLLHLAAGLLQPDAGDVWLNQERITNRQPEKREIAMMFQDFALLPHLNVWENVALGLRLRGEKKAVARTAALRILVEMGLQHASERTITQLSGGEQQRVALARALVVSPKLLLLDEPFSSLDTALRQHLQHEISQWIQQKNIPAILVSHDPAEAALMSQRIALLENGNIIQCDTPNQLFAQPVSAQAARLLGCLNVRDDVYIPQQAIQFHHEKGSECEILRCFKQPFAWRVEWMQPSFGELVAWVNDDVAQRLGKTARVWIDLSKVIYFK</sequence>
<evidence type="ECO:0000256" key="1">
    <source>
        <dbReference type="ARBA" id="ARBA00022448"/>
    </source>
</evidence>
<dbReference type="PANTHER" id="PTHR42781">
    <property type="entry name" value="SPERMIDINE/PUTRESCINE IMPORT ATP-BINDING PROTEIN POTA"/>
    <property type="match status" value="1"/>
</dbReference>
<dbReference type="EMBL" id="ADCY02000051">
    <property type="protein sequence ID" value="EFG32110.1"/>
    <property type="molecule type" value="Genomic_DNA"/>
</dbReference>
<keyword evidence="4" id="KW-0547">Nucleotide-binding</keyword>
<keyword evidence="2" id="KW-1003">Cell membrane</keyword>
<evidence type="ECO:0000256" key="7">
    <source>
        <dbReference type="ARBA" id="ARBA00023065"/>
    </source>
</evidence>
<dbReference type="KEGG" id="smur:BWP33_00025"/>
<dbReference type="Pfam" id="PF00005">
    <property type="entry name" value="ABC_tran"/>
    <property type="match status" value="1"/>
</dbReference>
<keyword evidence="11" id="KW-1185">Reference proteome</keyword>
<dbReference type="eggNOG" id="COG3842">
    <property type="taxonomic scope" value="Bacteria"/>
</dbReference>
<organism evidence="10 11">
    <name type="scientific">Simonsiella muelleri ATCC 29453</name>
    <dbReference type="NCBI Taxonomy" id="641147"/>
    <lineage>
        <taxon>Bacteria</taxon>
        <taxon>Pseudomonadati</taxon>
        <taxon>Pseudomonadota</taxon>
        <taxon>Betaproteobacteria</taxon>
        <taxon>Neisseriales</taxon>
        <taxon>Neisseriaceae</taxon>
        <taxon>Simonsiella</taxon>
    </lineage>
</organism>
<evidence type="ECO:0000256" key="5">
    <source>
        <dbReference type="ARBA" id="ARBA00022840"/>
    </source>
</evidence>